<dbReference type="Proteomes" id="UP001160148">
    <property type="component" value="Unassembled WGS sequence"/>
</dbReference>
<evidence type="ECO:0000313" key="1">
    <source>
        <dbReference type="EMBL" id="CAI6351480.1"/>
    </source>
</evidence>
<reference evidence="1 2" key="1">
    <citation type="submission" date="2023-01" db="EMBL/GenBank/DDBJ databases">
        <authorList>
            <person name="Whitehead M."/>
        </authorList>
    </citation>
    <scope>NUCLEOTIDE SEQUENCE [LARGE SCALE GENOMIC DNA]</scope>
</reference>
<gene>
    <name evidence="1" type="ORF">MEUPH1_LOCUS7823</name>
</gene>
<keyword evidence="2" id="KW-1185">Reference proteome</keyword>
<evidence type="ECO:0000313" key="2">
    <source>
        <dbReference type="Proteomes" id="UP001160148"/>
    </source>
</evidence>
<accession>A0AAV0W6H0</accession>
<name>A0AAV0W6H0_9HEMI</name>
<proteinExistence type="predicted"/>
<sequence>MSIFLGFCPNSSMTSSGVKFLLRYTDNMVNPFNLFTVQTGAQTVRTNITVSFRRRRTQFSAAVLFLPYLVFTVYSGAQTVRAVPIQNIDTTNRAAVLQCQFIILIPPIESPC</sequence>
<dbReference type="AlphaFoldDB" id="A0AAV0W6H0"/>
<comment type="caution">
    <text evidence="1">The sequence shown here is derived from an EMBL/GenBank/DDBJ whole genome shotgun (WGS) entry which is preliminary data.</text>
</comment>
<dbReference type="EMBL" id="CARXXK010000001">
    <property type="protein sequence ID" value="CAI6351480.1"/>
    <property type="molecule type" value="Genomic_DNA"/>
</dbReference>
<organism evidence="1 2">
    <name type="scientific">Macrosiphum euphorbiae</name>
    <name type="common">potato aphid</name>
    <dbReference type="NCBI Taxonomy" id="13131"/>
    <lineage>
        <taxon>Eukaryota</taxon>
        <taxon>Metazoa</taxon>
        <taxon>Ecdysozoa</taxon>
        <taxon>Arthropoda</taxon>
        <taxon>Hexapoda</taxon>
        <taxon>Insecta</taxon>
        <taxon>Pterygota</taxon>
        <taxon>Neoptera</taxon>
        <taxon>Paraneoptera</taxon>
        <taxon>Hemiptera</taxon>
        <taxon>Sternorrhyncha</taxon>
        <taxon>Aphidomorpha</taxon>
        <taxon>Aphidoidea</taxon>
        <taxon>Aphididae</taxon>
        <taxon>Macrosiphini</taxon>
        <taxon>Macrosiphum</taxon>
    </lineage>
</organism>
<protein>
    <submittedName>
        <fullName evidence="1">Uncharacterized protein</fullName>
    </submittedName>
</protein>